<dbReference type="EMBL" id="JAXOVC010000009">
    <property type="protein sequence ID" value="KAK4496968.1"/>
    <property type="molecule type" value="Genomic_DNA"/>
</dbReference>
<gene>
    <name evidence="2" type="ORF">PRZ48_011417</name>
</gene>
<keyword evidence="3" id="KW-1185">Reference proteome</keyword>
<evidence type="ECO:0000259" key="1">
    <source>
        <dbReference type="Pfam" id="PF06985"/>
    </source>
</evidence>
<sequence>MDIIYDVRAQDAFRLAKAAAKTARFGGNMFKRILSTSFNGICQVCNNLQPFNHERTFGQPEVPWEKRAWAHREELIKIPTLVLEDIPAKDILASRQIDPQTNKPKNDCAYCRLLCEVFDHFFGFETDKWDHHVLSGLELSVGLMIKQGQPMVIQCFNFEWDASVSTSRVDLEMYLETSLAPGILDAPTTARSGWRAADSSSQNCVAFIRECMEQCRHQHPRCRLPSTHHFTPTRLIYIGDLSDDVRLFEAASTGLPFQWAALSHCWGGGDPFALKTDNLNTLLADIPIKRLPATFLDAIAVCRNLGIQYLWIDSLCIVQDDGQDWEREAAQMGLVYSHALVVISGASSKNPDTPFLGPRDEDWIPHKFEFQTPKTGHRVPISVRRRYMTAAPLEQGLHQPPYTSFWSHSKRKGPLYKRAWCFQESHLATRNIHFSLGSIIFECQTHRRSEDQLAPYPQLYSNVLGLVDDGAKWRMIVQQYTSRQLTFARDKLPAISGVASLMPQASRTSYIAGLWQESLLLDLMWQANPAPKEVLAYPPDQLTAPSWSWASLDRAVVHNPFKSFTPLATLAHAESTPKTATAPFGAITHASITIRARMRPCRIRWRADKYSHRAYYTESNGTPSEEKHFISDGLLTCRYPNAPPGSRYVCRARSGLPYEGEMDAAFVCLADTELSSYSFVGLLVTPSVKVEGAWERVGTLTNLRRKWWEGGDEVDVTLV</sequence>
<feature type="domain" description="Heterokaryon incompatibility" evidence="1">
    <location>
        <begin position="259"/>
        <end position="424"/>
    </location>
</feature>
<evidence type="ECO:0000313" key="2">
    <source>
        <dbReference type="EMBL" id="KAK4496968.1"/>
    </source>
</evidence>
<reference evidence="2 3" key="1">
    <citation type="journal article" date="2023" name="G3 (Bethesda)">
        <title>A chromosome-level genome assembly of Zasmidium syzygii isolated from banana leaves.</title>
        <authorList>
            <person name="van Westerhoven A.C."/>
            <person name="Mehrabi R."/>
            <person name="Talebi R."/>
            <person name="Steentjes M.B.F."/>
            <person name="Corcolon B."/>
            <person name="Chong P.A."/>
            <person name="Kema G.H.J."/>
            <person name="Seidl M.F."/>
        </authorList>
    </citation>
    <scope>NUCLEOTIDE SEQUENCE [LARGE SCALE GENOMIC DNA]</scope>
    <source>
        <strain evidence="2 3">P124</strain>
    </source>
</reference>
<evidence type="ECO:0000313" key="3">
    <source>
        <dbReference type="Proteomes" id="UP001305779"/>
    </source>
</evidence>
<proteinExistence type="predicted"/>
<protein>
    <recommendedName>
        <fullName evidence="1">Heterokaryon incompatibility domain-containing protein</fullName>
    </recommendedName>
</protein>
<accession>A0ABR0E6A2</accession>
<organism evidence="2 3">
    <name type="scientific">Zasmidium cellare</name>
    <name type="common">Wine cellar mold</name>
    <name type="synonym">Racodium cellare</name>
    <dbReference type="NCBI Taxonomy" id="395010"/>
    <lineage>
        <taxon>Eukaryota</taxon>
        <taxon>Fungi</taxon>
        <taxon>Dikarya</taxon>
        <taxon>Ascomycota</taxon>
        <taxon>Pezizomycotina</taxon>
        <taxon>Dothideomycetes</taxon>
        <taxon>Dothideomycetidae</taxon>
        <taxon>Mycosphaerellales</taxon>
        <taxon>Mycosphaerellaceae</taxon>
        <taxon>Zasmidium</taxon>
    </lineage>
</organism>
<dbReference type="Proteomes" id="UP001305779">
    <property type="component" value="Unassembled WGS sequence"/>
</dbReference>
<dbReference type="PANTHER" id="PTHR33112">
    <property type="entry name" value="DOMAIN PROTEIN, PUTATIVE-RELATED"/>
    <property type="match status" value="1"/>
</dbReference>
<dbReference type="Pfam" id="PF06985">
    <property type="entry name" value="HET"/>
    <property type="match status" value="1"/>
</dbReference>
<dbReference type="InterPro" id="IPR010730">
    <property type="entry name" value="HET"/>
</dbReference>
<name>A0ABR0E6A2_ZASCE</name>
<dbReference type="PANTHER" id="PTHR33112:SF16">
    <property type="entry name" value="HETEROKARYON INCOMPATIBILITY DOMAIN-CONTAINING PROTEIN"/>
    <property type="match status" value="1"/>
</dbReference>
<comment type="caution">
    <text evidence="2">The sequence shown here is derived from an EMBL/GenBank/DDBJ whole genome shotgun (WGS) entry which is preliminary data.</text>
</comment>